<dbReference type="AlphaFoldDB" id="X1LD29"/>
<name>X1LD29_9ZZZZ</name>
<organism evidence="1">
    <name type="scientific">marine sediment metagenome</name>
    <dbReference type="NCBI Taxonomy" id="412755"/>
    <lineage>
        <taxon>unclassified sequences</taxon>
        <taxon>metagenomes</taxon>
        <taxon>ecological metagenomes</taxon>
    </lineage>
</organism>
<comment type="caution">
    <text evidence="1">The sequence shown here is derived from an EMBL/GenBank/DDBJ whole genome shotgun (WGS) entry which is preliminary data.</text>
</comment>
<reference evidence="1" key="1">
    <citation type="journal article" date="2014" name="Front. Microbiol.">
        <title>High frequency of phylogenetically diverse reductive dehalogenase-homologous genes in deep subseafloor sedimentary metagenomes.</title>
        <authorList>
            <person name="Kawai M."/>
            <person name="Futagami T."/>
            <person name="Toyoda A."/>
            <person name="Takaki Y."/>
            <person name="Nishi S."/>
            <person name="Hori S."/>
            <person name="Arai W."/>
            <person name="Tsubouchi T."/>
            <person name="Morono Y."/>
            <person name="Uchiyama I."/>
            <person name="Ito T."/>
            <person name="Fujiyama A."/>
            <person name="Inagaki F."/>
            <person name="Takami H."/>
        </authorList>
    </citation>
    <scope>NUCLEOTIDE SEQUENCE</scope>
    <source>
        <strain evidence="1">Expedition CK06-06</strain>
    </source>
</reference>
<accession>X1LD29</accession>
<evidence type="ECO:0000313" key="1">
    <source>
        <dbReference type="EMBL" id="GAH92028.1"/>
    </source>
</evidence>
<gene>
    <name evidence="1" type="ORF">S03H2_71564</name>
</gene>
<feature type="non-terminal residue" evidence="1">
    <location>
        <position position="34"/>
    </location>
</feature>
<proteinExistence type="predicted"/>
<dbReference type="EMBL" id="BARU01047957">
    <property type="protein sequence ID" value="GAH92028.1"/>
    <property type="molecule type" value="Genomic_DNA"/>
</dbReference>
<sequence>MVLVNAVHGPLEDDYAVDRDAYVSKLFKNQNFGS</sequence>
<protein>
    <submittedName>
        <fullName evidence="1">Uncharacterized protein</fullName>
    </submittedName>
</protein>